<evidence type="ECO:0000259" key="8">
    <source>
        <dbReference type="Pfam" id="PF01416"/>
    </source>
</evidence>
<comment type="caution">
    <text evidence="4">Lacks conserved residue(s) required for the propagation of feature annotation.</text>
</comment>
<feature type="active site" description="Nucleophile" evidence="4 5">
    <location>
        <position position="67"/>
    </location>
</feature>
<evidence type="ECO:0000256" key="4">
    <source>
        <dbReference type="HAMAP-Rule" id="MF_00171"/>
    </source>
</evidence>
<dbReference type="SUPFAM" id="SSF55120">
    <property type="entry name" value="Pseudouridine synthase"/>
    <property type="match status" value="1"/>
</dbReference>
<dbReference type="InterPro" id="IPR020095">
    <property type="entry name" value="PsdUridine_synth_TruA_C"/>
</dbReference>
<dbReference type="RefSeq" id="WP_110501112.1">
    <property type="nucleotide sequence ID" value="NZ_QJVD01000010.1"/>
</dbReference>
<dbReference type="GO" id="GO:0031119">
    <property type="term" value="P:tRNA pseudouridine synthesis"/>
    <property type="evidence" value="ECO:0007669"/>
    <property type="project" value="UniProtKB-UniRule"/>
</dbReference>
<evidence type="ECO:0000256" key="2">
    <source>
        <dbReference type="ARBA" id="ARBA00022694"/>
    </source>
</evidence>
<dbReference type="Proteomes" id="UP000247832">
    <property type="component" value="Unassembled WGS sequence"/>
</dbReference>
<dbReference type="GO" id="GO:0160147">
    <property type="term" value="F:tRNA pseudouridine(38-40) synthase activity"/>
    <property type="evidence" value="ECO:0007669"/>
    <property type="project" value="UniProtKB-EC"/>
</dbReference>
<evidence type="ECO:0000256" key="1">
    <source>
        <dbReference type="ARBA" id="ARBA00009375"/>
    </source>
</evidence>
<feature type="domain" description="Pseudouridine synthase I TruA alpha/beta" evidence="8">
    <location>
        <begin position="177"/>
        <end position="279"/>
    </location>
</feature>
<dbReference type="CDD" id="cd02570">
    <property type="entry name" value="PseudoU_synth_EcTruA"/>
    <property type="match status" value="1"/>
</dbReference>
<keyword evidence="3 4" id="KW-0413">Isomerase</keyword>
<organism evidence="9 10">
    <name type="scientific">Arthrobacter livingstonensis</name>
    <dbReference type="NCBI Taxonomy" id="670078"/>
    <lineage>
        <taxon>Bacteria</taxon>
        <taxon>Bacillati</taxon>
        <taxon>Actinomycetota</taxon>
        <taxon>Actinomycetes</taxon>
        <taxon>Micrococcales</taxon>
        <taxon>Micrococcaceae</taxon>
        <taxon>Arthrobacter</taxon>
    </lineage>
</organism>
<comment type="function">
    <text evidence="4">Formation of pseudouridine at positions 38, 39 and 40 in the anticodon stem and loop of transfer RNAs.</text>
</comment>
<dbReference type="InterPro" id="IPR020094">
    <property type="entry name" value="TruA/RsuA/RluB/E/F_N"/>
</dbReference>
<dbReference type="Gene3D" id="3.30.70.660">
    <property type="entry name" value="Pseudouridine synthase I, catalytic domain, C-terminal subdomain"/>
    <property type="match status" value="1"/>
</dbReference>
<comment type="subunit">
    <text evidence="4">Homodimer.</text>
</comment>
<comment type="catalytic activity">
    <reaction evidence="4 7">
        <text>uridine(38/39/40) in tRNA = pseudouridine(38/39/40) in tRNA</text>
        <dbReference type="Rhea" id="RHEA:22376"/>
        <dbReference type="Rhea" id="RHEA-COMP:10085"/>
        <dbReference type="Rhea" id="RHEA-COMP:10087"/>
        <dbReference type="ChEBI" id="CHEBI:65314"/>
        <dbReference type="ChEBI" id="CHEBI:65315"/>
        <dbReference type="EC" id="5.4.99.12"/>
    </reaction>
</comment>
<accession>A0A2V5LXW2</accession>
<evidence type="ECO:0000256" key="7">
    <source>
        <dbReference type="RuleBase" id="RU003792"/>
    </source>
</evidence>
<keyword evidence="10" id="KW-1185">Reference proteome</keyword>
<dbReference type="InterPro" id="IPR001406">
    <property type="entry name" value="PsdUridine_synth_TruA"/>
</dbReference>
<proteinExistence type="inferred from homology"/>
<dbReference type="PIRSF" id="PIRSF001430">
    <property type="entry name" value="tRNA_psdUrid_synth"/>
    <property type="match status" value="1"/>
</dbReference>
<keyword evidence="2 4" id="KW-0819">tRNA processing</keyword>
<evidence type="ECO:0000256" key="6">
    <source>
        <dbReference type="PIRSR" id="PIRSR001430-2"/>
    </source>
</evidence>
<dbReference type="Gene3D" id="3.30.70.580">
    <property type="entry name" value="Pseudouridine synthase I, catalytic domain, N-terminal subdomain"/>
    <property type="match status" value="1"/>
</dbReference>
<dbReference type="InterPro" id="IPR020103">
    <property type="entry name" value="PsdUridine_synth_cat_dom_sf"/>
</dbReference>
<comment type="caution">
    <text evidence="9">The sequence shown here is derived from an EMBL/GenBank/DDBJ whole genome shotgun (WGS) entry which is preliminary data.</text>
</comment>
<dbReference type="FunFam" id="3.30.70.660:FF:000003">
    <property type="entry name" value="tRNA pseudouridine synthase A"/>
    <property type="match status" value="1"/>
</dbReference>
<protein>
    <recommendedName>
        <fullName evidence="4">tRNA pseudouridine synthase A</fullName>
        <ecNumber evidence="4">5.4.99.12</ecNumber>
    </recommendedName>
    <alternativeName>
        <fullName evidence="4">tRNA pseudouridine(38-40) synthase</fullName>
    </alternativeName>
    <alternativeName>
        <fullName evidence="4">tRNA pseudouridylate synthase I</fullName>
    </alternativeName>
    <alternativeName>
        <fullName evidence="4">tRNA-uridine isomerase I</fullName>
    </alternativeName>
</protein>
<dbReference type="InterPro" id="IPR020097">
    <property type="entry name" value="PsdUridine_synth_TruA_a/b_dom"/>
</dbReference>
<comment type="similarity">
    <text evidence="1 4 7">Belongs to the tRNA pseudouridine synthase TruA family.</text>
</comment>
<dbReference type="EC" id="5.4.99.12" evidence="4"/>
<dbReference type="PANTHER" id="PTHR11142">
    <property type="entry name" value="PSEUDOURIDYLATE SYNTHASE"/>
    <property type="match status" value="1"/>
</dbReference>
<name>A0A2V5LXW2_9MICC</name>
<sequence length="301" mass="32900">MIDQEPAVPDLGGGGFLRVRLDLAYDGGPFSGWGIQPGLLTVQGVLEESLAMLLRRPVRLTVAGRTDAGVHARGQVAHLGVTQGEWLGLRRGHDVVPGDSLQRRLNGALSWVLKDLHGAVEVVAAGPAPHGFDARFSALWRRYSYRIADASTRRDPLQRAVTLWHKSDLDVAVMNQASRPLLGLHDFKAFAKPREGTTTVRTLQRLDYERGPDGVINVNVQADAFCHNMVRALMGAALRVGDGREGPDWMHQRLLAGVRDANSVLAAPHPLILEQVHYPDDSDVLERATLTRARRASPSPL</sequence>
<evidence type="ECO:0000313" key="9">
    <source>
        <dbReference type="EMBL" id="PYI67236.1"/>
    </source>
</evidence>
<feature type="binding site" evidence="4 6">
    <location>
        <position position="143"/>
    </location>
    <ligand>
        <name>substrate</name>
    </ligand>
</feature>
<evidence type="ECO:0000313" key="10">
    <source>
        <dbReference type="Proteomes" id="UP000247832"/>
    </source>
</evidence>
<reference evidence="9 10" key="1">
    <citation type="submission" date="2018-05" db="EMBL/GenBank/DDBJ databases">
        <title>Genetic diversity of glacier-inhabiting Cryobacterium bacteria in China and description of Cryobacterium mengkeensis sp. nov. and Arthrobacter glacialis sp. nov.</title>
        <authorList>
            <person name="Liu Q."/>
            <person name="Xin Y.-H."/>
        </authorList>
    </citation>
    <scope>NUCLEOTIDE SEQUENCE [LARGE SCALE GENOMIC DNA]</scope>
    <source>
        <strain evidence="9 10">LI2</strain>
    </source>
</reference>
<dbReference type="GO" id="GO:0003723">
    <property type="term" value="F:RNA binding"/>
    <property type="evidence" value="ECO:0007669"/>
    <property type="project" value="InterPro"/>
</dbReference>
<evidence type="ECO:0000256" key="3">
    <source>
        <dbReference type="ARBA" id="ARBA00023235"/>
    </source>
</evidence>
<dbReference type="PANTHER" id="PTHR11142:SF0">
    <property type="entry name" value="TRNA PSEUDOURIDINE SYNTHASE-LIKE 1"/>
    <property type="match status" value="1"/>
</dbReference>
<dbReference type="Pfam" id="PF01416">
    <property type="entry name" value="PseudoU_synth_1"/>
    <property type="match status" value="1"/>
</dbReference>
<dbReference type="OrthoDB" id="9811823at2"/>
<evidence type="ECO:0000256" key="5">
    <source>
        <dbReference type="PIRSR" id="PIRSR001430-1"/>
    </source>
</evidence>
<dbReference type="AlphaFoldDB" id="A0A2V5LXW2"/>
<dbReference type="EMBL" id="QJVD01000010">
    <property type="protein sequence ID" value="PYI67236.1"/>
    <property type="molecule type" value="Genomic_DNA"/>
</dbReference>
<dbReference type="HAMAP" id="MF_00171">
    <property type="entry name" value="TruA"/>
    <property type="match status" value="1"/>
</dbReference>
<gene>
    <name evidence="4" type="primary">truA</name>
    <name evidence="9" type="ORF">CVV68_10870</name>
</gene>